<reference evidence="2 3" key="1">
    <citation type="journal article" date="2019" name="Sci. Rep.">
        <title>Orb-weaving spider Araneus ventricosus genome elucidates the spidroin gene catalogue.</title>
        <authorList>
            <person name="Kono N."/>
            <person name="Nakamura H."/>
            <person name="Ohtoshi R."/>
            <person name="Moran D.A.P."/>
            <person name="Shinohara A."/>
            <person name="Yoshida Y."/>
            <person name="Fujiwara M."/>
            <person name="Mori M."/>
            <person name="Tomita M."/>
            <person name="Arakawa K."/>
        </authorList>
    </citation>
    <scope>NUCLEOTIDE SEQUENCE [LARGE SCALE GENOMIC DNA]</scope>
</reference>
<evidence type="ECO:0000313" key="2">
    <source>
        <dbReference type="EMBL" id="GBM24368.1"/>
    </source>
</evidence>
<feature type="transmembrane region" description="Helical" evidence="1">
    <location>
        <begin position="61"/>
        <end position="79"/>
    </location>
</feature>
<dbReference type="EMBL" id="BGPR01000516">
    <property type="protein sequence ID" value="GBM24368.1"/>
    <property type="molecule type" value="Genomic_DNA"/>
</dbReference>
<evidence type="ECO:0000256" key="1">
    <source>
        <dbReference type="SAM" id="Phobius"/>
    </source>
</evidence>
<accession>A0A4Y2E8L3</accession>
<dbReference type="AlphaFoldDB" id="A0A4Y2E8L3"/>
<keyword evidence="1" id="KW-0812">Transmembrane</keyword>
<dbReference type="Proteomes" id="UP000499080">
    <property type="component" value="Unassembled WGS sequence"/>
</dbReference>
<proteinExistence type="predicted"/>
<keyword evidence="1" id="KW-1133">Transmembrane helix</keyword>
<keyword evidence="1" id="KW-0472">Membrane</keyword>
<feature type="transmembrane region" description="Helical" evidence="1">
    <location>
        <begin position="22"/>
        <end position="41"/>
    </location>
</feature>
<evidence type="ECO:0000313" key="3">
    <source>
        <dbReference type="Proteomes" id="UP000499080"/>
    </source>
</evidence>
<comment type="caution">
    <text evidence="2">The sequence shown here is derived from an EMBL/GenBank/DDBJ whole genome shotgun (WGS) entry which is preliminary data.</text>
</comment>
<name>A0A4Y2E8L3_ARAVE</name>
<protein>
    <submittedName>
        <fullName evidence="2">Uncharacterized protein</fullName>
    </submittedName>
</protein>
<organism evidence="2 3">
    <name type="scientific">Araneus ventricosus</name>
    <name type="common">Orbweaver spider</name>
    <name type="synonym">Epeira ventricosa</name>
    <dbReference type="NCBI Taxonomy" id="182803"/>
    <lineage>
        <taxon>Eukaryota</taxon>
        <taxon>Metazoa</taxon>
        <taxon>Ecdysozoa</taxon>
        <taxon>Arthropoda</taxon>
        <taxon>Chelicerata</taxon>
        <taxon>Arachnida</taxon>
        <taxon>Araneae</taxon>
        <taxon>Araneomorphae</taxon>
        <taxon>Entelegynae</taxon>
        <taxon>Araneoidea</taxon>
        <taxon>Araneidae</taxon>
        <taxon>Araneus</taxon>
    </lineage>
</organism>
<keyword evidence="3" id="KW-1185">Reference proteome</keyword>
<gene>
    <name evidence="2" type="ORF">AVEN_202346_1</name>
</gene>
<sequence length="147" mass="16863">MSSDCINCIFYKFKDYQNGTETLITAMPVIINAILVPSVFHGPYTRLYFSTLENYRRSFKAPVWFVPCAMHLLHISVYCPMSRLLKVPEILLQAKQLNGLFTTPPNVTHESLEIPLDDNVTSNTNSFIQGTIFRSEVNDQSVRDNLW</sequence>